<evidence type="ECO:0000313" key="1">
    <source>
        <dbReference type="EMBL" id="KAK0732559.1"/>
    </source>
</evidence>
<organism evidence="1 2">
    <name type="scientific">Apiosordaria backusii</name>
    <dbReference type="NCBI Taxonomy" id="314023"/>
    <lineage>
        <taxon>Eukaryota</taxon>
        <taxon>Fungi</taxon>
        <taxon>Dikarya</taxon>
        <taxon>Ascomycota</taxon>
        <taxon>Pezizomycotina</taxon>
        <taxon>Sordariomycetes</taxon>
        <taxon>Sordariomycetidae</taxon>
        <taxon>Sordariales</taxon>
        <taxon>Lasiosphaeriaceae</taxon>
        <taxon>Apiosordaria</taxon>
    </lineage>
</organism>
<proteinExistence type="predicted"/>
<dbReference type="AlphaFoldDB" id="A0AA40E8U8"/>
<reference evidence="1" key="1">
    <citation type="submission" date="2023-06" db="EMBL/GenBank/DDBJ databases">
        <title>Genome-scale phylogeny and comparative genomics of the fungal order Sordariales.</title>
        <authorList>
            <consortium name="Lawrence Berkeley National Laboratory"/>
            <person name="Hensen N."/>
            <person name="Bonometti L."/>
            <person name="Westerberg I."/>
            <person name="Brannstrom I.O."/>
            <person name="Guillou S."/>
            <person name="Cros-Aarteil S."/>
            <person name="Calhoun S."/>
            <person name="Haridas S."/>
            <person name="Kuo A."/>
            <person name="Mondo S."/>
            <person name="Pangilinan J."/>
            <person name="Riley R."/>
            <person name="Labutti K."/>
            <person name="Andreopoulos B."/>
            <person name="Lipzen A."/>
            <person name="Chen C."/>
            <person name="Yanf M."/>
            <person name="Daum C."/>
            <person name="Ng V."/>
            <person name="Clum A."/>
            <person name="Steindorff A."/>
            <person name="Ohm R."/>
            <person name="Martin F."/>
            <person name="Silar P."/>
            <person name="Natvig D."/>
            <person name="Lalanne C."/>
            <person name="Gautier V."/>
            <person name="Ament-Velasquez S.L."/>
            <person name="Kruys A."/>
            <person name="Hutchinson M.I."/>
            <person name="Powell A.J."/>
            <person name="Barry K."/>
            <person name="Miller A.N."/>
            <person name="Grigoriev I.V."/>
            <person name="Debuchy R."/>
            <person name="Gladieux P."/>
            <person name="Thoren M.H."/>
            <person name="Johannesson H."/>
        </authorList>
    </citation>
    <scope>NUCLEOTIDE SEQUENCE</scope>
    <source>
        <strain evidence="1">CBS 540.89</strain>
    </source>
</reference>
<evidence type="ECO:0000313" key="2">
    <source>
        <dbReference type="Proteomes" id="UP001172159"/>
    </source>
</evidence>
<dbReference type="Proteomes" id="UP001172159">
    <property type="component" value="Unassembled WGS sequence"/>
</dbReference>
<dbReference type="EMBL" id="JAUKTV010000008">
    <property type="protein sequence ID" value="KAK0732559.1"/>
    <property type="molecule type" value="Genomic_DNA"/>
</dbReference>
<name>A0AA40E8U8_9PEZI</name>
<sequence length="318" mass="36675">MKVPITERPLRQEPTTDKALAFKHLPDTPENRHIYPEGHLIRKALEGDAENRAMRRWLGLTSRPYKIWNVVDRIIHRRSRNHEDYFTAVRQSIMPPARSFRYMICSSQTTPGFEPDEAPWKIMVRCLLVKPPSSVGKAPELKSLLDWRNYPVASASTKVASPVYRPEAHCPTKKNAGGCYCRPYRTWGRRMVFSKQDPAKTHLTGEWLVTVYLFSNDRKFMENADLGEMAPRWPKNTSEGQKTNFEAAASMLRPDGSGWAFLLCCRWGDTVTTNRNRQYGTSNKAEIQRHKVLYNYLEGVIKMHGVNSRAPRKIIANR</sequence>
<protein>
    <submittedName>
        <fullName evidence="1">Uncharacterized protein</fullName>
    </submittedName>
</protein>
<comment type="caution">
    <text evidence="1">The sequence shown here is derived from an EMBL/GenBank/DDBJ whole genome shotgun (WGS) entry which is preliminary data.</text>
</comment>
<accession>A0AA40E8U8</accession>
<gene>
    <name evidence="1" type="ORF">B0T21DRAFT_412733</name>
</gene>
<keyword evidence="2" id="KW-1185">Reference proteome</keyword>